<proteinExistence type="predicted"/>
<evidence type="ECO:0000313" key="1">
    <source>
        <dbReference type="EMBL" id="ABG51451.1"/>
    </source>
</evidence>
<dbReference type="NCBIfam" id="TIGR03492">
    <property type="entry name" value="lipid-A-disaccharide synthase-related protein"/>
    <property type="match status" value="1"/>
</dbReference>
<dbReference type="RefSeq" id="WP_011611820.1">
    <property type="nucleotide sequence ID" value="NC_008312.1"/>
</dbReference>
<dbReference type="InterPro" id="IPR019994">
    <property type="entry name" value="Lipid-A-disac_synthase-rel_put"/>
</dbReference>
<dbReference type="PANTHER" id="PTHR39517:SF1">
    <property type="entry name" value="LIPID-A-DISACCHARIDE SYNTHASE"/>
    <property type="match status" value="1"/>
</dbReference>
<gene>
    <name evidence="1" type="ordered locus">Tery_2222</name>
</gene>
<protein>
    <recommendedName>
        <fullName evidence="2">Lipid-A-disaccharide synthase</fullName>
    </recommendedName>
</protein>
<evidence type="ECO:0008006" key="2">
    <source>
        <dbReference type="Google" id="ProtNLM"/>
    </source>
</evidence>
<dbReference type="HOGENOM" id="CLU_035659_0_0_3"/>
<accession>Q112X3</accession>
<dbReference type="STRING" id="203124.Tery_2222"/>
<dbReference type="eggNOG" id="COG4370">
    <property type="taxonomic scope" value="Bacteria"/>
</dbReference>
<organism evidence="1">
    <name type="scientific">Trichodesmium erythraeum (strain IMS101)</name>
    <dbReference type="NCBI Taxonomy" id="203124"/>
    <lineage>
        <taxon>Bacteria</taxon>
        <taxon>Bacillati</taxon>
        <taxon>Cyanobacteriota</taxon>
        <taxon>Cyanophyceae</taxon>
        <taxon>Oscillatoriophycideae</taxon>
        <taxon>Oscillatoriales</taxon>
        <taxon>Microcoleaceae</taxon>
        <taxon>Trichodesmium</taxon>
    </lineage>
</organism>
<sequence length="398" mass="43742">MKTKNILFLSNGHGEDAHNCQIIKAFTKISPDTNISALPIVGVGNSYENLNIPIIGPRVNMPSGGFLYLSPLLLFEDLGKGLISLTWQKLQTIWTFAKNCDLIMATGDIVVAAMAYSTRLPYMIFLSADSSYYEGRINLGLILPKLLHNSRCLKVFARDALTAKDLKRQGVTKTEFVGTPVMDNLISTGKNLRLKTELFTIAILPGSRLPEAGKNLCLLLKLVREIVKVMGVNVCQFRAAIVPILMFELEAIAISEGWECQGSKLTFFTQEYTIEVICYEDAFADILQHSSLVIGMAGTAIEQAVGLGKPVITIPGEGPSFTYRFAEAQTRLLGSSVQVIGKRMANSFILQEAARKVKEILADEEYLQSCINNGLERMGKPGASEKIANYLVKYLSSD</sequence>
<name>Q112X3_TRIEI</name>
<reference evidence="1" key="1">
    <citation type="submission" date="2006-06" db="EMBL/GenBank/DDBJ databases">
        <title>Complete sequence of Trichodesmium erythraeum IMS101.</title>
        <authorList>
            <consortium name="US DOE Joint Genome Institute"/>
            <person name="Copeland A."/>
            <person name="Lucas S."/>
            <person name="Lapidus A."/>
            <person name="Barry K."/>
            <person name="Detter J.C."/>
            <person name="Glavina del Rio T."/>
            <person name="Hammon N."/>
            <person name="Israni S."/>
            <person name="Dalin E."/>
            <person name="Tice H."/>
            <person name="Pitluck S."/>
            <person name="Kiss H."/>
            <person name="Munk A.C."/>
            <person name="Brettin T."/>
            <person name="Bruce D."/>
            <person name="Han C."/>
            <person name="Tapia R."/>
            <person name="Gilna P."/>
            <person name="Schmutz J."/>
            <person name="Larimer F."/>
            <person name="Land M."/>
            <person name="Hauser L."/>
            <person name="Kyrpides N."/>
            <person name="Kim E."/>
            <person name="Richardson P."/>
        </authorList>
    </citation>
    <scope>NUCLEOTIDE SEQUENCE [LARGE SCALE GENOMIC DNA]</scope>
    <source>
        <strain evidence="1">IMS101</strain>
    </source>
</reference>
<dbReference type="AlphaFoldDB" id="Q112X3"/>
<dbReference type="PANTHER" id="PTHR39517">
    <property type="entry name" value="SLL0192 PROTEIN"/>
    <property type="match status" value="1"/>
</dbReference>
<dbReference type="KEGG" id="ter:Tery_2222"/>
<dbReference type="OrthoDB" id="29253at2"/>
<dbReference type="EMBL" id="CP000393">
    <property type="protein sequence ID" value="ABG51451.1"/>
    <property type="molecule type" value="Genomic_DNA"/>
</dbReference>
<dbReference type="SUPFAM" id="SSF53756">
    <property type="entry name" value="UDP-Glycosyltransferase/glycogen phosphorylase"/>
    <property type="match status" value="1"/>
</dbReference>